<evidence type="ECO:0000313" key="2">
    <source>
        <dbReference type="EMBL" id="MEL1243648.1"/>
    </source>
</evidence>
<feature type="compositionally biased region" description="Low complexity" evidence="1">
    <location>
        <begin position="1"/>
        <end position="25"/>
    </location>
</feature>
<accession>A0ABU9HU06</accession>
<evidence type="ECO:0000313" key="3">
    <source>
        <dbReference type="Proteomes" id="UP001464555"/>
    </source>
</evidence>
<organism evidence="2 3">
    <name type="scientific">Flavobacterium arundinis</name>
    <dbReference type="NCBI Taxonomy" id="3139143"/>
    <lineage>
        <taxon>Bacteria</taxon>
        <taxon>Pseudomonadati</taxon>
        <taxon>Bacteroidota</taxon>
        <taxon>Flavobacteriia</taxon>
        <taxon>Flavobacteriales</taxon>
        <taxon>Flavobacteriaceae</taxon>
        <taxon>Flavobacterium</taxon>
    </lineage>
</organism>
<reference evidence="2 3" key="1">
    <citation type="submission" date="2024-04" db="EMBL/GenBank/DDBJ databases">
        <title>Flavobacterium sp. DGU11 16S ribosomal RNA gene Genome sequencing and assembly.</title>
        <authorList>
            <person name="Park S."/>
        </authorList>
    </citation>
    <scope>NUCLEOTIDE SEQUENCE [LARGE SCALE GENOMIC DNA]</scope>
    <source>
        <strain evidence="2 3">DGU11</strain>
    </source>
</reference>
<protein>
    <submittedName>
        <fullName evidence="2">Uncharacterized protein</fullName>
    </submittedName>
</protein>
<gene>
    <name evidence="2" type="ORF">AAEO56_05200</name>
</gene>
<dbReference type="RefSeq" id="WP_341695963.1">
    <property type="nucleotide sequence ID" value="NZ_JBBYHR010000002.1"/>
</dbReference>
<sequence length="50" mass="5325">MGDNNQQSGDSAGGQSQEQQGSGSQNVPQRDTSIYHTRTEDQSGTITKRG</sequence>
<evidence type="ECO:0000256" key="1">
    <source>
        <dbReference type="SAM" id="MobiDB-lite"/>
    </source>
</evidence>
<feature type="compositionally biased region" description="Polar residues" evidence="1">
    <location>
        <begin position="26"/>
        <end position="50"/>
    </location>
</feature>
<keyword evidence="3" id="KW-1185">Reference proteome</keyword>
<dbReference type="Proteomes" id="UP001464555">
    <property type="component" value="Unassembled WGS sequence"/>
</dbReference>
<comment type="caution">
    <text evidence="2">The sequence shown here is derived from an EMBL/GenBank/DDBJ whole genome shotgun (WGS) entry which is preliminary data.</text>
</comment>
<dbReference type="EMBL" id="JBBYHR010000002">
    <property type="protein sequence ID" value="MEL1243648.1"/>
    <property type="molecule type" value="Genomic_DNA"/>
</dbReference>
<feature type="region of interest" description="Disordered" evidence="1">
    <location>
        <begin position="1"/>
        <end position="50"/>
    </location>
</feature>
<proteinExistence type="predicted"/>
<name>A0ABU9HU06_9FLAO</name>